<dbReference type="InterPro" id="IPR037066">
    <property type="entry name" value="Plug_dom_sf"/>
</dbReference>
<dbReference type="EMBL" id="CDOE01000049">
    <property type="protein sequence ID" value="CEN34438.1"/>
    <property type="molecule type" value="Genomic_DNA"/>
</dbReference>
<organism evidence="10 11">
    <name type="scientific">Capnocytophaga canimorsus</name>
    <dbReference type="NCBI Taxonomy" id="28188"/>
    <lineage>
        <taxon>Bacteria</taxon>
        <taxon>Pseudomonadati</taxon>
        <taxon>Bacteroidota</taxon>
        <taxon>Flavobacteriia</taxon>
        <taxon>Flavobacteriales</taxon>
        <taxon>Flavobacteriaceae</taxon>
        <taxon>Capnocytophaga</taxon>
    </lineage>
</organism>
<dbReference type="InterPro" id="IPR000531">
    <property type="entry name" value="Beta-barrel_TonB"/>
</dbReference>
<evidence type="ECO:0000256" key="4">
    <source>
        <dbReference type="ARBA" id="ARBA00022692"/>
    </source>
</evidence>
<comment type="similarity">
    <text evidence="8 9">Belongs to the TonB-dependent receptor family.</text>
</comment>
<keyword evidence="3 8" id="KW-1134">Transmembrane beta strand</keyword>
<gene>
    <name evidence="10" type="ORF">CCAN12_530026</name>
</gene>
<comment type="subcellular location">
    <subcellularLocation>
        <location evidence="1 8">Cell outer membrane</location>
        <topology evidence="1 8">Multi-pass membrane protein</topology>
    </subcellularLocation>
</comment>
<evidence type="ECO:0000256" key="2">
    <source>
        <dbReference type="ARBA" id="ARBA00022448"/>
    </source>
</evidence>
<evidence type="ECO:0000256" key="8">
    <source>
        <dbReference type="PROSITE-ProRule" id="PRU01360"/>
    </source>
</evidence>
<dbReference type="GO" id="GO:0009279">
    <property type="term" value="C:cell outer membrane"/>
    <property type="evidence" value="ECO:0007669"/>
    <property type="project" value="UniProtKB-SubCell"/>
</dbReference>
<sequence length="742" mass="83519">MCYQKIGSFLFLLTAMSVFAQEKEQKKDSIQQLEEVVISANQILGSKFQARNRTGSAYYISPAEIVKLGYTDINRMLKAVPGVNSYEEDGYGLRPNISLRGTKAERSEKITLMEDGILAAPAPYSAPAAYYFPNAARMTAVEVLKGSSQVQYGPFTTGGAINMVSTPIPNKFSGKLTTSYGTNATFKSHFNLGDKRKHFGYLVEYLRYQSNGFKKFADNQHAGFKRNDFIAKMMAKTDKEEGVNHSFELKFGYADENSDETYVGVSETDFKTTPFLRYAGSRVDNMKTKHQQWVGTYVINISSKFKITSNAYYTKFHRNWYKLNDVKAGITSAEKRSINAVLEDPETNHLYFDILTGKTDYIGEGLIVRANNRDYFSRGLQTKADYHFYIGETFFDVETGLRYHADAEDRFQWDDSYSIKNGQMQLFLAGIHGSQANRITSATALASYLLTKITHRSLTLSAGLRYEDIDLHKKDYTKNDVRRSGKIRREVNNYARVFIPSLGIHYKILPVWSVFSGIHKGFSPPSAGMNQKPESSVNWELGTRYTTNNLTAELIGFYNKYSNMLGSDLAAAGGSGTLEQFDVGEAKVKGAEFLVHYQPMPETSKFKLPLQISYTYTDTEMLNSFEENTWGRVFVGDEIPYINKHSFNASLGAEYKGFELNIGVRYNGDMRTTPGQGRIAEHNKIPAHTIIDASARARVNKYLTLTLNAINLTNKTYLVSRHPSGLRAGHPFGIYSGVNVKF</sequence>
<dbReference type="SUPFAM" id="SSF56935">
    <property type="entry name" value="Porins"/>
    <property type="match status" value="1"/>
</dbReference>
<dbReference type="PANTHER" id="PTHR30442:SF0">
    <property type="entry name" value="FE(3+) DICITRATE TRANSPORT PROTEIN FECA"/>
    <property type="match status" value="1"/>
</dbReference>
<dbReference type="InterPro" id="IPR039426">
    <property type="entry name" value="TonB-dep_rcpt-like"/>
</dbReference>
<evidence type="ECO:0000313" key="10">
    <source>
        <dbReference type="EMBL" id="CEN34438.1"/>
    </source>
</evidence>
<evidence type="ECO:0000256" key="7">
    <source>
        <dbReference type="ARBA" id="ARBA00023237"/>
    </source>
</evidence>
<dbReference type="RefSeq" id="WP_041999447.1">
    <property type="nucleotide sequence ID" value="NZ_CP022382.1"/>
</dbReference>
<keyword evidence="6 8" id="KW-0472">Membrane</keyword>
<evidence type="ECO:0000256" key="6">
    <source>
        <dbReference type="ARBA" id="ARBA00023136"/>
    </source>
</evidence>
<dbReference type="Pfam" id="PF07715">
    <property type="entry name" value="Plug"/>
    <property type="match status" value="1"/>
</dbReference>
<dbReference type="Proteomes" id="UP000044026">
    <property type="component" value="Unassembled WGS sequence"/>
</dbReference>
<evidence type="ECO:0000313" key="11">
    <source>
        <dbReference type="Proteomes" id="UP000044026"/>
    </source>
</evidence>
<proteinExistence type="inferred from homology"/>
<dbReference type="InterPro" id="IPR012910">
    <property type="entry name" value="Plug_dom"/>
</dbReference>
<keyword evidence="5 9" id="KW-0798">TonB box</keyword>
<protein>
    <submittedName>
        <fullName evidence="10">Iron(III) dicitrate transport protein fecA</fullName>
    </submittedName>
</protein>
<accession>A0A0B7HA06</accession>
<dbReference type="GO" id="GO:0033214">
    <property type="term" value="P:siderophore-iron import into cell"/>
    <property type="evidence" value="ECO:0007669"/>
    <property type="project" value="TreeGrafter"/>
</dbReference>
<dbReference type="InterPro" id="IPR036942">
    <property type="entry name" value="Beta-barrel_TonB_sf"/>
</dbReference>
<dbReference type="Gene3D" id="2.40.170.20">
    <property type="entry name" value="TonB-dependent receptor, beta-barrel domain"/>
    <property type="match status" value="1"/>
</dbReference>
<name>A0A0B7HA06_9FLAO</name>
<reference evidence="10 11" key="1">
    <citation type="submission" date="2015-01" db="EMBL/GenBank/DDBJ databases">
        <authorList>
            <person name="Xiang T."/>
            <person name="Song Y."/>
            <person name="Huang L."/>
            <person name="Wang B."/>
            <person name="Wu P."/>
        </authorList>
    </citation>
    <scope>NUCLEOTIDE SEQUENCE [LARGE SCALE GENOMIC DNA]</scope>
    <source>
        <strain evidence="10 11">Cc12</strain>
    </source>
</reference>
<dbReference type="GeneID" id="69581081"/>
<keyword evidence="2 8" id="KW-0813">Transport</keyword>
<keyword evidence="7 8" id="KW-0998">Cell outer membrane</keyword>
<dbReference type="Gene3D" id="2.170.130.10">
    <property type="entry name" value="TonB-dependent receptor, plug domain"/>
    <property type="match status" value="1"/>
</dbReference>
<keyword evidence="4 8" id="KW-0812">Transmembrane</keyword>
<dbReference type="PROSITE" id="PS52016">
    <property type="entry name" value="TONB_DEPENDENT_REC_3"/>
    <property type="match status" value="1"/>
</dbReference>
<evidence type="ECO:0000256" key="1">
    <source>
        <dbReference type="ARBA" id="ARBA00004571"/>
    </source>
</evidence>
<evidence type="ECO:0000256" key="9">
    <source>
        <dbReference type="RuleBase" id="RU003357"/>
    </source>
</evidence>
<dbReference type="PANTHER" id="PTHR30442">
    <property type="entry name" value="IRON III DICITRATE TRANSPORT PROTEIN FECA"/>
    <property type="match status" value="1"/>
</dbReference>
<evidence type="ECO:0000256" key="3">
    <source>
        <dbReference type="ARBA" id="ARBA00022452"/>
    </source>
</evidence>
<dbReference type="Pfam" id="PF00593">
    <property type="entry name" value="TonB_dep_Rec_b-barrel"/>
    <property type="match status" value="1"/>
</dbReference>
<evidence type="ECO:0000256" key="5">
    <source>
        <dbReference type="ARBA" id="ARBA00023077"/>
    </source>
</evidence>
<dbReference type="AlphaFoldDB" id="A0A0B7HA06"/>